<dbReference type="Proteomes" id="UP000070133">
    <property type="component" value="Unassembled WGS sequence"/>
</dbReference>
<evidence type="ECO:0000256" key="1">
    <source>
        <dbReference type="SAM" id="MobiDB-lite"/>
    </source>
</evidence>
<feature type="region of interest" description="Disordered" evidence="1">
    <location>
        <begin position="767"/>
        <end position="786"/>
    </location>
</feature>
<comment type="caution">
    <text evidence="2">The sequence shown here is derived from an EMBL/GenBank/DDBJ whole genome shotgun (WGS) entry which is preliminary data.</text>
</comment>
<gene>
    <name evidence="2" type="ORF">AC578_944</name>
</gene>
<keyword evidence="3" id="KW-1185">Reference proteome</keyword>
<dbReference type="EMBL" id="LFZN01000066">
    <property type="protein sequence ID" value="KXT00846.1"/>
    <property type="molecule type" value="Genomic_DNA"/>
</dbReference>
<evidence type="ECO:0000313" key="3">
    <source>
        <dbReference type="Proteomes" id="UP000070133"/>
    </source>
</evidence>
<evidence type="ECO:0008006" key="4">
    <source>
        <dbReference type="Google" id="ProtNLM"/>
    </source>
</evidence>
<accession>A0A139HEL2</accession>
<sequence length="808" mass="90659">MLSLRFKQAQAELQSHQAWLLSFRSIRSLRKWHHEQPGFARSFSTGSRSNAELKIRRQVGRKQNEEAVQSNISAAQRRKQERWMARKQTTKDVQLGVLSIRTDLLQAVEEKRTKDVIRLYNELPEKRPLAEGDFTAIAQWLHQALRLENQARARKENTKREDTEEIVAFVDQLVQDVRQGNIVPSVQANQHILGIYKESGTLDAGKRFWSWLEGQDDSHVQIQTYAVTIEVLAAAGAPLDELEALYGRALIRFPGSFHAYHLSPEAILSDRERLPSVRGLPIGLLQAITTARLMRGDSRNAYLGLDTALRLYPTSVAVRFLRLFMTERPLSEAYTVFAMACQAGYKLPTQTYRNLLDDLRTMIDPNSLNSQIATLRTILAATYLQLGCSGALFSNTTSLLIVTISELFRLPGVAEVESRKRKRLVDSVLALIRKIFEVFARYGALPTQSAFNAIIINIAGYGSSKEVIGIALKDLEALGMKPNDITRRSILSVAGIYKDEEFVKKSWDDIVAARRDEDEWPTEKDFFVLAKVCKQIGSDFAQKQFDALKTFVPEAWHNAIQYSIDKQEAEKSSSTDANKEIGSFDQLSAGIETLYADLDVIDKVTSDRPAVLDFSEHNVPLQILDTAKLMQSPLNIPEEDMRSIYDSLTTEEAAVSPSGESGQHEAPEPRSQDSSAGDVVEAARKHLSSQPEQIIRSSTNVTLGELRYRNWKCINYLLQLAEKHDQDYDQVVDKAIAAGTRPPARIMGFTEKEVEIMVGTGLSEPLRVGKGKRRDKADGRAPGRELSKQLALQEIIRLRGLPTPPNSG</sequence>
<name>A0A139HEL2_9PEZI</name>
<feature type="region of interest" description="Disordered" evidence="1">
    <location>
        <begin position="651"/>
        <end position="692"/>
    </location>
</feature>
<feature type="compositionally biased region" description="Basic and acidic residues" evidence="1">
    <location>
        <begin position="775"/>
        <end position="786"/>
    </location>
</feature>
<proteinExistence type="predicted"/>
<dbReference type="STRING" id="321146.A0A139HEL2"/>
<dbReference type="AlphaFoldDB" id="A0A139HEL2"/>
<organism evidence="2 3">
    <name type="scientific">Pseudocercospora eumusae</name>
    <dbReference type="NCBI Taxonomy" id="321146"/>
    <lineage>
        <taxon>Eukaryota</taxon>
        <taxon>Fungi</taxon>
        <taxon>Dikarya</taxon>
        <taxon>Ascomycota</taxon>
        <taxon>Pezizomycotina</taxon>
        <taxon>Dothideomycetes</taxon>
        <taxon>Dothideomycetidae</taxon>
        <taxon>Mycosphaerellales</taxon>
        <taxon>Mycosphaerellaceae</taxon>
        <taxon>Pseudocercospora</taxon>
    </lineage>
</organism>
<dbReference type="OrthoDB" id="185373at2759"/>
<evidence type="ECO:0000313" key="2">
    <source>
        <dbReference type="EMBL" id="KXT00846.1"/>
    </source>
</evidence>
<reference evidence="2 3" key="1">
    <citation type="submission" date="2015-07" db="EMBL/GenBank/DDBJ databases">
        <title>Comparative genomics of the Sigatoka disease complex on banana suggests a link between parallel evolutionary changes in Pseudocercospora fijiensis and Pseudocercospora eumusae and increased virulence on the banana host.</title>
        <authorList>
            <person name="Chang T.-C."/>
            <person name="Salvucci A."/>
            <person name="Crous P.W."/>
            <person name="Stergiopoulos I."/>
        </authorList>
    </citation>
    <scope>NUCLEOTIDE SEQUENCE [LARGE SCALE GENOMIC DNA]</scope>
    <source>
        <strain evidence="2 3">CBS 114824</strain>
    </source>
</reference>
<feature type="compositionally biased region" description="Basic and acidic residues" evidence="1">
    <location>
        <begin position="662"/>
        <end position="671"/>
    </location>
</feature>
<protein>
    <recommendedName>
        <fullName evidence="4">Pentatricopeptide repeat protein</fullName>
    </recommendedName>
</protein>